<feature type="transmembrane region" description="Helical" evidence="6">
    <location>
        <begin position="79"/>
        <end position="98"/>
    </location>
</feature>
<organism evidence="8 9">
    <name type="scientific">Rhizoctonia solani</name>
    <dbReference type="NCBI Taxonomy" id="456999"/>
    <lineage>
        <taxon>Eukaryota</taxon>
        <taxon>Fungi</taxon>
        <taxon>Dikarya</taxon>
        <taxon>Basidiomycota</taxon>
        <taxon>Agaricomycotina</taxon>
        <taxon>Agaricomycetes</taxon>
        <taxon>Cantharellales</taxon>
        <taxon>Ceratobasidiaceae</taxon>
        <taxon>Rhizoctonia</taxon>
    </lineage>
</organism>
<dbReference type="AlphaFoldDB" id="A0A8H3AJW2"/>
<name>A0A8H3AJW2_9AGAM</name>
<keyword evidence="4 6" id="KW-0472">Membrane</keyword>
<dbReference type="InterPro" id="IPR036259">
    <property type="entry name" value="MFS_trans_sf"/>
</dbReference>
<evidence type="ECO:0000259" key="7">
    <source>
        <dbReference type="PROSITE" id="PS50850"/>
    </source>
</evidence>
<accession>A0A8H3AJW2</accession>
<evidence type="ECO:0000313" key="8">
    <source>
        <dbReference type="EMBL" id="CAE6425089.1"/>
    </source>
</evidence>
<dbReference type="PANTHER" id="PTHR23502">
    <property type="entry name" value="MAJOR FACILITATOR SUPERFAMILY"/>
    <property type="match status" value="1"/>
</dbReference>
<dbReference type="InterPro" id="IPR020846">
    <property type="entry name" value="MFS_dom"/>
</dbReference>
<evidence type="ECO:0000256" key="5">
    <source>
        <dbReference type="SAM" id="MobiDB-lite"/>
    </source>
</evidence>
<feature type="transmembrane region" description="Helical" evidence="6">
    <location>
        <begin position="446"/>
        <end position="468"/>
    </location>
</feature>
<evidence type="ECO:0000256" key="6">
    <source>
        <dbReference type="SAM" id="Phobius"/>
    </source>
</evidence>
<feature type="transmembrane region" description="Helical" evidence="6">
    <location>
        <begin position="475"/>
        <end position="500"/>
    </location>
</feature>
<evidence type="ECO:0000256" key="3">
    <source>
        <dbReference type="ARBA" id="ARBA00022989"/>
    </source>
</evidence>
<dbReference type="Pfam" id="PF07690">
    <property type="entry name" value="MFS_1"/>
    <property type="match status" value="1"/>
</dbReference>
<feature type="transmembrane region" description="Helical" evidence="6">
    <location>
        <begin position="172"/>
        <end position="194"/>
    </location>
</feature>
<feature type="transmembrane region" description="Helical" evidence="6">
    <location>
        <begin position="206"/>
        <end position="227"/>
    </location>
</feature>
<feature type="transmembrane region" description="Helical" evidence="6">
    <location>
        <begin position="347"/>
        <end position="373"/>
    </location>
</feature>
<protein>
    <recommendedName>
        <fullName evidence="7">Major facilitator superfamily (MFS) profile domain-containing protein</fullName>
    </recommendedName>
</protein>
<dbReference type="CDD" id="cd17323">
    <property type="entry name" value="MFS_Tpo1_MDR_like"/>
    <property type="match status" value="1"/>
</dbReference>
<dbReference type="GO" id="GO:0005886">
    <property type="term" value="C:plasma membrane"/>
    <property type="evidence" value="ECO:0007669"/>
    <property type="project" value="TreeGrafter"/>
</dbReference>
<keyword evidence="3 6" id="KW-1133">Transmembrane helix</keyword>
<evidence type="ECO:0000256" key="2">
    <source>
        <dbReference type="ARBA" id="ARBA00022692"/>
    </source>
</evidence>
<proteinExistence type="predicted"/>
<dbReference type="OrthoDB" id="2789670at2759"/>
<feature type="transmembrane region" description="Helical" evidence="6">
    <location>
        <begin position="385"/>
        <end position="405"/>
    </location>
</feature>
<comment type="caution">
    <text evidence="8">The sequence shown here is derived from an EMBL/GenBank/DDBJ whole genome shotgun (WGS) entry which is preliminary data.</text>
</comment>
<feature type="transmembrane region" description="Helical" evidence="6">
    <location>
        <begin position="110"/>
        <end position="135"/>
    </location>
</feature>
<dbReference type="GO" id="GO:0022857">
    <property type="term" value="F:transmembrane transporter activity"/>
    <property type="evidence" value="ECO:0007669"/>
    <property type="project" value="InterPro"/>
</dbReference>
<evidence type="ECO:0000313" key="9">
    <source>
        <dbReference type="Proteomes" id="UP000663850"/>
    </source>
</evidence>
<gene>
    <name evidence="8" type="ORF">RDB_LOCUS14026</name>
</gene>
<dbReference type="EMBL" id="CAJMWZ010000752">
    <property type="protein sequence ID" value="CAE6425089.1"/>
    <property type="molecule type" value="Genomic_DNA"/>
</dbReference>
<keyword evidence="2 6" id="KW-0812">Transmembrane</keyword>
<dbReference type="SUPFAM" id="SSF103473">
    <property type="entry name" value="MFS general substrate transporter"/>
    <property type="match status" value="2"/>
</dbReference>
<comment type="subcellular location">
    <subcellularLocation>
        <location evidence="1">Membrane</location>
        <topology evidence="1">Multi-pass membrane protein</topology>
    </subcellularLocation>
</comment>
<sequence>MSSSSNRNSHSEGDVESAAPTIVDDNRSKNDPGDVGEVVAPGEETPQEIKDEKGDPYLVKWDGPDDPGNPKNWSRAFRWYLTALGGVAVLNATFASSAPSGIEGQLIKEFHLSTIVAILTISLFVVGYCVGPLLWGPLSENYGRRPVFLIGFVVYTAFQLGGALAPNLASVLVFRFLGGTFAACPLTNSGAIIADIWDADTRGKALAIFTLAPFAGPALGPTVAGYMSVAGVSWRWLFGVLAIFVSSSSLPHPPCTPNPLHSINMKIHNPCIHAFPSASAGVCTIVLALTLPETYAPIILKKRAEKLRKSTGDERFYSAIERENLHWAKRLENIMGRPFIMFFQEPMLFTVTIYMSFIYGCVYLLFAAYPIVFTQGHHLNAGASGLMFLPLFGGGIAGVVVYLVFYNPRYTKLISKFAPKPVPPEYRLDMALMAAPLWTSYPSISYFAPAFSGALSGFSIVLLFLSLFNYIIDAYLMYAASALAISTVVRSAFGAGFPLFATSMYEKLNPRIASTVLALTALMETPVIPIPFILKKYGQVVRRKSKYSPS</sequence>
<evidence type="ECO:0000256" key="1">
    <source>
        <dbReference type="ARBA" id="ARBA00004141"/>
    </source>
</evidence>
<dbReference type="PROSITE" id="PS50850">
    <property type="entry name" value="MFS"/>
    <property type="match status" value="1"/>
</dbReference>
<reference evidence="8" key="1">
    <citation type="submission" date="2021-01" db="EMBL/GenBank/DDBJ databases">
        <authorList>
            <person name="Kaushik A."/>
        </authorList>
    </citation>
    <scope>NUCLEOTIDE SEQUENCE</scope>
    <source>
        <strain evidence="8">Type strain: AG8-Rh-89/</strain>
    </source>
</reference>
<dbReference type="PANTHER" id="PTHR23502:SF173">
    <property type="entry name" value="MFS-MULTIDRUG-RESISTANCE TRANSPORTER-RELATED"/>
    <property type="match status" value="1"/>
</dbReference>
<dbReference type="InterPro" id="IPR011701">
    <property type="entry name" value="MFS"/>
</dbReference>
<feature type="domain" description="Major facilitator superfamily (MFS) profile" evidence="7">
    <location>
        <begin position="81"/>
        <end position="538"/>
    </location>
</feature>
<dbReference type="Proteomes" id="UP000663850">
    <property type="component" value="Unassembled WGS sequence"/>
</dbReference>
<evidence type="ECO:0000256" key="4">
    <source>
        <dbReference type="ARBA" id="ARBA00023136"/>
    </source>
</evidence>
<dbReference type="Gene3D" id="1.20.1250.20">
    <property type="entry name" value="MFS general substrate transporter like domains"/>
    <property type="match status" value="1"/>
</dbReference>
<feature type="transmembrane region" description="Helical" evidence="6">
    <location>
        <begin position="512"/>
        <end position="534"/>
    </location>
</feature>
<feature type="transmembrane region" description="Helical" evidence="6">
    <location>
        <begin position="147"/>
        <end position="166"/>
    </location>
</feature>
<feature type="region of interest" description="Disordered" evidence="5">
    <location>
        <begin position="1"/>
        <end position="66"/>
    </location>
</feature>